<dbReference type="EMBL" id="CP051428">
    <property type="protein sequence ID" value="QJC52433.1"/>
    <property type="molecule type" value="Genomic_DNA"/>
</dbReference>
<dbReference type="KEGG" id="palr:HGI30_13245"/>
<evidence type="ECO:0000313" key="2">
    <source>
        <dbReference type="Proteomes" id="UP000502136"/>
    </source>
</evidence>
<reference evidence="1 2" key="1">
    <citation type="submission" date="2020-04" db="EMBL/GenBank/DDBJ databases">
        <title>Novel Paenibacillus strain UniB2 isolated from commercial digestive syrup.</title>
        <authorList>
            <person name="Thorat V."/>
            <person name="Kirdat K."/>
            <person name="Tiwarekar B."/>
            <person name="Yadav A."/>
        </authorList>
    </citation>
    <scope>NUCLEOTIDE SEQUENCE [LARGE SCALE GENOMIC DNA]</scope>
    <source>
        <strain evidence="1 2">UniB2</strain>
    </source>
</reference>
<dbReference type="Proteomes" id="UP000502136">
    <property type="component" value="Chromosome"/>
</dbReference>
<gene>
    <name evidence="1" type="ORF">HGI30_13245</name>
</gene>
<proteinExistence type="predicted"/>
<keyword evidence="2" id="KW-1185">Reference proteome</keyword>
<accession>A0A6H2GYB9</accession>
<protein>
    <submittedName>
        <fullName evidence="1">Uncharacterized protein</fullName>
    </submittedName>
</protein>
<dbReference type="RefSeq" id="WP_168907991.1">
    <property type="nucleotide sequence ID" value="NZ_CP051428.1"/>
</dbReference>
<sequence length="97" mass="11017">MMTLEEKNLIKQLQLKVVELEYSRDVLRRISLEQDAIISEQRQKLDALSTMLCVPEWFIAEFGGRAARLSESEPDARAALWDGLAAALRRTGGDRLN</sequence>
<name>A0A6H2GYB9_9BACL</name>
<evidence type="ECO:0000313" key="1">
    <source>
        <dbReference type="EMBL" id="QJC52433.1"/>
    </source>
</evidence>
<organism evidence="1 2">
    <name type="scientific">Paenibacillus albicereus</name>
    <dbReference type="NCBI Taxonomy" id="2726185"/>
    <lineage>
        <taxon>Bacteria</taxon>
        <taxon>Bacillati</taxon>
        <taxon>Bacillota</taxon>
        <taxon>Bacilli</taxon>
        <taxon>Bacillales</taxon>
        <taxon>Paenibacillaceae</taxon>
        <taxon>Paenibacillus</taxon>
    </lineage>
</organism>
<dbReference type="AlphaFoldDB" id="A0A6H2GYB9"/>